<reference evidence="1 2" key="1">
    <citation type="submission" date="2019-03" db="EMBL/GenBank/DDBJ databases">
        <title>Single cell metagenomics reveals metabolic interactions within the superorganism composed of flagellate Streblomastix strix and complex community of Bacteroidetes bacteria on its surface.</title>
        <authorList>
            <person name="Treitli S.C."/>
            <person name="Kolisko M."/>
            <person name="Husnik F."/>
            <person name="Keeling P."/>
            <person name="Hampl V."/>
        </authorList>
    </citation>
    <scope>NUCLEOTIDE SEQUENCE [LARGE SCALE GENOMIC DNA]</scope>
    <source>
        <strain evidence="1">ST1C</strain>
    </source>
</reference>
<proteinExistence type="predicted"/>
<name>A0A5J4UCA0_9EUKA</name>
<dbReference type="Proteomes" id="UP000324800">
    <property type="component" value="Unassembled WGS sequence"/>
</dbReference>
<organism evidence="1 2">
    <name type="scientific">Streblomastix strix</name>
    <dbReference type="NCBI Taxonomy" id="222440"/>
    <lineage>
        <taxon>Eukaryota</taxon>
        <taxon>Metamonada</taxon>
        <taxon>Preaxostyla</taxon>
        <taxon>Oxymonadida</taxon>
        <taxon>Streblomastigidae</taxon>
        <taxon>Streblomastix</taxon>
    </lineage>
</organism>
<evidence type="ECO:0008006" key="3">
    <source>
        <dbReference type="Google" id="ProtNLM"/>
    </source>
</evidence>
<evidence type="ECO:0000313" key="1">
    <source>
        <dbReference type="EMBL" id="KAA6368138.1"/>
    </source>
</evidence>
<feature type="non-terminal residue" evidence="1">
    <location>
        <position position="1"/>
    </location>
</feature>
<sequence length="772" mass="84671">KNTSFINNEYKFSFGSFVRRTTTPQYTLTVQDKLSPGTPLFDVKSGSLSLTDLDIEHYGSNVKNLDEGIINFKSEVEEDFTDVTLVLTGIKIKQKDWKVTQYKPFVVFASETASISITGSTFDKATIATDGVKIVNAKGFTFNTNKFLNISGSNGNEVILYVADVKATGTSRTILFDSNEFVGIGQSGAVKSVLLTEFSGEQPQYTPNDYTLRLNGNKFVGSVAARSGGLELLSSTFDLIVSNTIFFNNTGTLASDILVTGTTLNMFEYQFDNTISTPAYPSRVSVKIGTRDLSNAVINNQTQFLIIEGFDTSINTDYTTYLTIGEALHSAKLGNLDDEILIEYSPGRHLKDGLYYESLTIGNSVPVAGAVIYYPQKVAVYGKQGEMKPMIVRTTTSLFGFIVKDKGEFRLSNLHIMSNGVEVTNSALVDFSGEKLVIDDVEFVDNNHPLQNLINLVSFSDVSITNSYFRNTIATRVISATLAKDNSKLFISGNTFSNDEFMASYALSSAAIYVDQAHTGDVKISGNIFKYLKVGASFAPIFAVGSSATIKIERNTFEDNTGGVSRAVILNGIGKGRIEDVILSNKIIKLKDVEAYKPVYYIDNEDYNYLIPEFANRRYVTKGTAPAGTVPEEVFDTVNAAISGTLDYVAAKLFINIIGGVDAYETITINKPLINLEITGIEHIEDKLAKKDDEPQFKYEEVLGVQLNATGSFIVGAYRSLNIKDLNITYKGPKTEFVFIVNEGGVLTVKNAVIDVPITEEETDEYVGYVKL</sequence>
<gene>
    <name evidence="1" type="ORF">EZS28_036335</name>
</gene>
<comment type="caution">
    <text evidence="1">The sequence shown here is derived from an EMBL/GenBank/DDBJ whole genome shotgun (WGS) entry which is preliminary data.</text>
</comment>
<evidence type="ECO:0000313" key="2">
    <source>
        <dbReference type="Proteomes" id="UP000324800"/>
    </source>
</evidence>
<accession>A0A5J4UCA0</accession>
<feature type="non-terminal residue" evidence="1">
    <location>
        <position position="772"/>
    </location>
</feature>
<dbReference type="InterPro" id="IPR011050">
    <property type="entry name" value="Pectin_lyase_fold/virulence"/>
</dbReference>
<protein>
    <recommendedName>
        <fullName evidence="3">Right handed beta helix domain-containing protein</fullName>
    </recommendedName>
</protein>
<dbReference type="AlphaFoldDB" id="A0A5J4UCA0"/>
<dbReference type="Gene3D" id="2.160.20.10">
    <property type="entry name" value="Single-stranded right-handed beta-helix, Pectin lyase-like"/>
    <property type="match status" value="1"/>
</dbReference>
<dbReference type="InterPro" id="IPR012334">
    <property type="entry name" value="Pectin_lyas_fold"/>
</dbReference>
<dbReference type="EMBL" id="SNRW01017648">
    <property type="protein sequence ID" value="KAA6368138.1"/>
    <property type="molecule type" value="Genomic_DNA"/>
</dbReference>
<dbReference type="SUPFAM" id="SSF51126">
    <property type="entry name" value="Pectin lyase-like"/>
    <property type="match status" value="1"/>
</dbReference>